<dbReference type="KEGG" id="bliq:INP51_06160"/>
<keyword evidence="10 12" id="KW-0411">Iron-sulfur</keyword>
<comment type="similarity">
    <text evidence="3 12">Belongs to the NifH/BchL/ChlL family.</text>
</comment>
<evidence type="ECO:0000256" key="7">
    <source>
        <dbReference type="ARBA" id="ARBA00022741"/>
    </source>
</evidence>
<dbReference type="EC" id="1.18.6.1" evidence="5"/>
<keyword evidence="8 12" id="KW-0067">ATP-binding</keyword>
<dbReference type="GO" id="GO:0051539">
    <property type="term" value="F:4 iron, 4 sulfur cluster binding"/>
    <property type="evidence" value="ECO:0007669"/>
    <property type="project" value="UniProtKB-KW"/>
</dbReference>
<proteinExistence type="inferred from homology"/>
<dbReference type="InterPro" id="IPR000392">
    <property type="entry name" value="NifH/frxC"/>
</dbReference>
<evidence type="ECO:0000313" key="14">
    <source>
        <dbReference type="Proteomes" id="UP000593601"/>
    </source>
</evidence>
<dbReference type="Pfam" id="PF00142">
    <property type="entry name" value="Fer4_NifH"/>
    <property type="match status" value="1"/>
</dbReference>
<keyword evidence="6 12" id="KW-0479">Metal-binding</keyword>
<dbReference type="PROSITE" id="PS00692">
    <property type="entry name" value="NIFH_FRXC_2"/>
    <property type="match status" value="1"/>
</dbReference>
<dbReference type="Proteomes" id="UP000593601">
    <property type="component" value="Chromosome"/>
</dbReference>
<evidence type="ECO:0000256" key="9">
    <source>
        <dbReference type="ARBA" id="ARBA00023004"/>
    </source>
</evidence>
<dbReference type="PIRSF" id="PIRSF000363">
    <property type="entry name" value="Nitrogenase_iron"/>
    <property type="match status" value="1"/>
</dbReference>
<evidence type="ECO:0000256" key="6">
    <source>
        <dbReference type="ARBA" id="ARBA00022723"/>
    </source>
</evidence>
<name>A0A7M2RJP7_9FIRM</name>
<comment type="catalytic activity">
    <reaction evidence="11">
        <text>N2 + 8 reduced [2Fe-2S]-[ferredoxin] + 16 ATP + 16 H2O = H2 + 8 oxidized [2Fe-2S]-[ferredoxin] + 2 NH4(+) + 16 ADP + 16 phosphate + 6 H(+)</text>
        <dbReference type="Rhea" id="RHEA:21448"/>
        <dbReference type="Rhea" id="RHEA-COMP:10000"/>
        <dbReference type="Rhea" id="RHEA-COMP:10001"/>
        <dbReference type="ChEBI" id="CHEBI:15377"/>
        <dbReference type="ChEBI" id="CHEBI:15378"/>
        <dbReference type="ChEBI" id="CHEBI:17997"/>
        <dbReference type="ChEBI" id="CHEBI:18276"/>
        <dbReference type="ChEBI" id="CHEBI:28938"/>
        <dbReference type="ChEBI" id="CHEBI:30616"/>
        <dbReference type="ChEBI" id="CHEBI:33737"/>
        <dbReference type="ChEBI" id="CHEBI:33738"/>
        <dbReference type="ChEBI" id="CHEBI:43474"/>
        <dbReference type="ChEBI" id="CHEBI:456216"/>
        <dbReference type="EC" id="1.18.6.1"/>
    </reaction>
</comment>
<dbReference type="SUPFAM" id="SSF52540">
    <property type="entry name" value="P-loop containing nucleoside triphosphate hydrolases"/>
    <property type="match status" value="1"/>
</dbReference>
<evidence type="ECO:0000313" key="13">
    <source>
        <dbReference type="EMBL" id="QOV20525.1"/>
    </source>
</evidence>
<dbReference type="EMBL" id="CP063304">
    <property type="protein sequence ID" value="QOV20525.1"/>
    <property type="molecule type" value="Genomic_DNA"/>
</dbReference>
<comment type="subunit">
    <text evidence="4">Homodimer.</text>
</comment>
<keyword evidence="14" id="KW-1185">Reference proteome</keyword>
<evidence type="ECO:0000256" key="1">
    <source>
        <dbReference type="ARBA" id="ARBA00001966"/>
    </source>
</evidence>
<dbReference type="GO" id="GO:0016163">
    <property type="term" value="F:nitrogenase activity"/>
    <property type="evidence" value="ECO:0007669"/>
    <property type="project" value="UniProtKB-EC"/>
</dbReference>
<organism evidence="13 14">
    <name type="scientific">Blautia liquoris</name>
    <dbReference type="NCBI Taxonomy" id="2779518"/>
    <lineage>
        <taxon>Bacteria</taxon>
        <taxon>Bacillati</taxon>
        <taxon>Bacillota</taxon>
        <taxon>Clostridia</taxon>
        <taxon>Lachnospirales</taxon>
        <taxon>Lachnospiraceae</taxon>
        <taxon>Blautia</taxon>
    </lineage>
</organism>
<accession>A0A7M2RJP7</accession>
<dbReference type="PRINTS" id="PR00091">
    <property type="entry name" value="NITROGNASEII"/>
</dbReference>
<evidence type="ECO:0000256" key="8">
    <source>
        <dbReference type="ARBA" id="ARBA00022840"/>
    </source>
</evidence>
<dbReference type="Gene3D" id="3.40.50.300">
    <property type="entry name" value="P-loop containing nucleotide triphosphate hydrolases"/>
    <property type="match status" value="1"/>
</dbReference>
<dbReference type="InterPro" id="IPR027417">
    <property type="entry name" value="P-loop_NTPase"/>
</dbReference>
<keyword evidence="12" id="KW-0004">4Fe-4S</keyword>
<keyword evidence="7 12" id="KW-0547">Nucleotide-binding</keyword>
<dbReference type="RefSeq" id="WP_193736844.1">
    <property type="nucleotide sequence ID" value="NZ_CP063304.1"/>
</dbReference>
<evidence type="ECO:0000256" key="12">
    <source>
        <dbReference type="RuleBase" id="RU003688"/>
    </source>
</evidence>
<keyword evidence="12" id="KW-0560">Oxidoreductase</keyword>
<evidence type="ECO:0000256" key="2">
    <source>
        <dbReference type="ARBA" id="ARBA00002234"/>
    </source>
</evidence>
<dbReference type="PANTHER" id="PTHR42864:SF2">
    <property type="entry name" value="LIGHT-INDEPENDENT PROTOCHLOROPHYLLIDE REDUCTASE IRON-SULFUR ATP-BINDING PROTEIN"/>
    <property type="match status" value="1"/>
</dbReference>
<comment type="function">
    <text evidence="2">The key enzymatic reactions in nitrogen fixation are catalyzed by the nitrogenase complex, which has 2 components: the iron protein and the molybdenum-iron protein.</text>
</comment>
<evidence type="ECO:0000256" key="3">
    <source>
        <dbReference type="ARBA" id="ARBA00005504"/>
    </source>
</evidence>
<gene>
    <name evidence="13" type="ORF">INP51_06160</name>
</gene>
<dbReference type="PROSITE" id="PS51026">
    <property type="entry name" value="NIFH_FRXC_3"/>
    <property type="match status" value="1"/>
</dbReference>
<evidence type="ECO:0000256" key="10">
    <source>
        <dbReference type="ARBA" id="ARBA00023014"/>
    </source>
</evidence>
<dbReference type="InterPro" id="IPR030655">
    <property type="entry name" value="NifH/chlL_CS"/>
</dbReference>
<comment type="cofactor">
    <cofactor evidence="1">
        <name>[4Fe-4S] cluster</name>
        <dbReference type="ChEBI" id="CHEBI:49883"/>
    </cofactor>
</comment>
<dbReference type="GO" id="GO:0005524">
    <property type="term" value="F:ATP binding"/>
    <property type="evidence" value="ECO:0007669"/>
    <property type="project" value="UniProtKB-KW"/>
</dbReference>
<sequence>MKKICVYGKGGIGKSTIVSNLAAAFAYQGLKTAVIGCDPKADSTRNLTGRRIPAVLDLMRREEDSLYTLGYKEIICVEAGGPSPGTGCAGRGIVVALDRINETHMLDDRDIVIYDVLGDVVCGGFSAPLRENVADEVYLVTTSDFMALYAANNICIGIEKYAKEGSVRLAGIIYNGRSCLDSCEMAEEFATEVGSQIIGKIPMSDKISMAELHKKTVVEMYPASDICRSFMKLSTAVLNNTKTVIPSHLSYEEVEKTCLAYQRG</sequence>
<evidence type="ECO:0000256" key="5">
    <source>
        <dbReference type="ARBA" id="ARBA00012773"/>
    </source>
</evidence>
<evidence type="ECO:0000256" key="4">
    <source>
        <dbReference type="ARBA" id="ARBA00011738"/>
    </source>
</evidence>
<dbReference type="GO" id="GO:0046872">
    <property type="term" value="F:metal ion binding"/>
    <property type="evidence" value="ECO:0007669"/>
    <property type="project" value="UniProtKB-KW"/>
</dbReference>
<dbReference type="AlphaFoldDB" id="A0A7M2RJP7"/>
<dbReference type="PROSITE" id="PS00746">
    <property type="entry name" value="NIFH_FRXC_1"/>
    <property type="match status" value="1"/>
</dbReference>
<reference evidence="13 14" key="1">
    <citation type="submission" date="2020-10" db="EMBL/GenBank/DDBJ databases">
        <title>Blautia liquoris sp.nov., isolated from the mud in a fermentation cellar used for the production of Chinese strong-flavoured liquor.</title>
        <authorList>
            <person name="Lu L."/>
        </authorList>
    </citation>
    <scope>NUCLEOTIDE SEQUENCE [LARGE SCALE GENOMIC DNA]</scope>
    <source>
        <strain evidence="13 14">LZLJ-3</strain>
    </source>
</reference>
<evidence type="ECO:0000256" key="11">
    <source>
        <dbReference type="ARBA" id="ARBA00047967"/>
    </source>
</evidence>
<protein>
    <recommendedName>
        <fullName evidence="5">nitrogenase</fullName>
        <ecNumber evidence="5">1.18.6.1</ecNumber>
    </recommendedName>
</protein>
<dbReference type="PANTHER" id="PTHR42864">
    <property type="entry name" value="LIGHT-INDEPENDENT PROTOCHLOROPHYLLIDE REDUCTASE IRON-SULFUR ATP-BINDING PROTEIN"/>
    <property type="match status" value="1"/>
</dbReference>
<keyword evidence="9 12" id="KW-0408">Iron</keyword>